<reference evidence="5 6" key="1">
    <citation type="submission" date="2023-02" db="EMBL/GenBank/DDBJ databases">
        <title>Genome sequence of Lentisphaera profundi SAORIC-696.</title>
        <authorList>
            <person name="Kim e."/>
            <person name="Cho J.-C."/>
            <person name="Choi A."/>
            <person name="Kang I."/>
        </authorList>
    </citation>
    <scope>NUCLEOTIDE SEQUENCE [LARGE SCALE GENOMIC DNA]</scope>
    <source>
        <strain evidence="5 6">SAORIC-696</strain>
    </source>
</reference>
<accession>A0ABY7W1X9</accession>
<dbReference type="PANTHER" id="PTHR42693">
    <property type="entry name" value="ARYLSULFATASE FAMILY MEMBER"/>
    <property type="match status" value="1"/>
</dbReference>
<dbReference type="CDD" id="cd16026">
    <property type="entry name" value="GALNS_like"/>
    <property type="match status" value="1"/>
</dbReference>
<protein>
    <submittedName>
        <fullName evidence="5">Sulfatase</fullName>
    </submittedName>
</protein>
<dbReference type="Gene3D" id="3.30.1120.10">
    <property type="match status" value="1"/>
</dbReference>
<keyword evidence="2" id="KW-0378">Hydrolase</keyword>
<evidence type="ECO:0000256" key="1">
    <source>
        <dbReference type="ARBA" id="ARBA00008779"/>
    </source>
</evidence>
<organism evidence="5 6">
    <name type="scientific">Lentisphaera profundi</name>
    <dbReference type="NCBI Taxonomy" id="1658616"/>
    <lineage>
        <taxon>Bacteria</taxon>
        <taxon>Pseudomonadati</taxon>
        <taxon>Lentisphaerota</taxon>
        <taxon>Lentisphaeria</taxon>
        <taxon>Lentisphaerales</taxon>
        <taxon>Lentisphaeraceae</taxon>
        <taxon>Lentisphaera</taxon>
    </lineage>
</organism>
<dbReference type="Gene3D" id="3.40.720.10">
    <property type="entry name" value="Alkaline Phosphatase, subunit A"/>
    <property type="match status" value="1"/>
</dbReference>
<evidence type="ECO:0000259" key="4">
    <source>
        <dbReference type="Pfam" id="PF00884"/>
    </source>
</evidence>
<evidence type="ECO:0000256" key="2">
    <source>
        <dbReference type="ARBA" id="ARBA00022801"/>
    </source>
</evidence>
<feature type="chain" id="PRO_5045819221" evidence="3">
    <location>
        <begin position="18"/>
        <end position="453"/>
    </location>
</feature>
<feature type="signal peptide" evidence="3">
    <location>
        <begin position="1"/>
        <end position="17"/>
    </location>
</feature>
<keyword evidence="6" id="KW-1185">Reference proteome</keyword>
<dbReference type="Pfam" id="PF00884">
    <property type="entry name" value="Sulfatase"/>
    <property type="match status" value="1"/>
</dbReference>
<evidence type="ECO:0000256" key="3">
    <source>
        <dbReference type="SAM" id="SignalP"/>
    </source>
</evidence>
<dbReference type="EMBL" id="CP117812">
    <property type="protein sequence ID" value="WDE99445.1"/>
    <property type="molecule type" value="Genomic_DNA"/>
</dbReference>
<keyword evidence="3" id="KW-0732">Signal</keyword>
<name>A0ABY7W1X9_9BACT</name>
<comment type="similarity">
    <text evidence="1">Belongs to the sulfatase family.</text>
</comment>
<proteinExistence type="inferred from homology"/>
<evidence type="ECO:0000313" key="5">
    <source>
        <dbReference type="EMBL" id="WDE99445.1"/>
    </source>
</evidence>
<dbReference type="PANTHER" id="PTHR42693:SF53">
    <property type="entry name" value="ENDO-4-O-SULFATASE"/>
    <property type="match status" value="1"/>
</dbReference>
<dbReference type="SUPFAM" id="SSF53649">
    <property type="entry name" value="Alkaline phosphatase-like"/>
    <property type="match status" value="1"/>
</dbReference>
<feature type="domain" description="Sulfatase N-terminal" evidence="4">
    <location>
        <begin position="27"/>
        <end position="335"/>
    </location>
</feature>
<dbReference type="InterPro" id="IPR017850">
    <property type="entry name" value="Alkaline_phosphatase_core_sf"/>
</dbReference>
<dbReference type="InterPro" id="IPR000917">
    <property type="entry name" value="Sulfatase_N"/>
</dbReference>
<sequence>MKLLTSLLLLTCTFSWAKDQPTQEQTNFVIIFLDDAGWEDFQPFGQDHYQTPHVKQLAGEGSVFSQFYVPQAICSASRAALLSGSYPGRTKVFGAHGPNGKGLPTKFATIAEQLKKAGYSTAHFGKWHCGDTEATRPLARGFDEHAGLMYSNDMWHLHPMKPEHWGKFPLRFWNNGKIQIEDIQPRDQKKLTKWATEKSVDFIKRHKDKPFFLYTAHSMPHVPLYVSKDFEGISGKGLYGDVVAELDWSVGQITKALKDNGLEDNTMVIFSSDNGPWAGYGDHAGKTPYREAKATSFDGGTRSPLIVKYPKMIQAGTHSKKVFCSIDLMPTILDLGAAPHPENEIDGKNILALLTNQKGAKNPHDYYYFSIGRKLEAIMSADGRWKLHLPHKYRHIEIAGKDGYDAKYSRPKQELALYDLKNDPMESKNVISNSPELTDELRQAAESYKKKFH</sequence>
<evidence type="ECO:0000313" key="6">
    <source>
        <dbReference type="Proteomes" id="UP001214250"/>
    </source>
</evidence>
<dbReference type="RefSeq" id="WP_274154300.1">
    <property type="nucleotide sequence ID" value="NZ_CP117812.1"/>
</dbReference>
<dbReference type="InterPro" id="IPR050738">
    <property type="entry name" value="Sulfatase"/>
</dbReference>
<gene>
    <name evidence="5" type="ORF">PQO03_16530</name>
</gene>
<dbReference type="Proteomes" id="UP001214250">
    <property type="component" value="Chromosome 2"/>
</dbReference>